<evidence type="ECO:0000256" key="2">
    <source>
        <dbReference type="HAMAP-Rule" id="MF_00634"/>
    </source>
</evidence>
<protein>
    <recommendedName>
        <fullName evidence="2">UPF0235 protein GSF22_13255</fullName>
    </recommendedName>
</protein>
<dbReference type="InterPro" id="IPR036591">
    <property type="entry name" value="YggU-like_sf"/>
</dbReference>
<dbReference type="EMBL" id="WVUH01000094">
    <property type="protein sequence ID" value="MBO4206966.1"/>
    <property type="molecule type" value="Genomic_DNA"/>
</dbReference>
<evidence type="ECO:0000256" key="1">
    <source>
        <dbReference type="ARBA" id="ARBA00010364"/>
    </source>
</evidence>
<evidence type="ECO:0000313" key="3">
    <source>
        <dbReference type="EMBL" id="MBO4206966.1"/>
    </source>
</evidence>
<organism evidence="3 4">
    <name type="scientific">Micromonospora echinofusca</name>
    <dbReference type="NCBI Taxonomy" id="47858"/>
    <lineage>
        <taxon>Bacteria</taxon>
        <taxon>Bacillati</taxon>
        <taxon>Actinomycetota</taxon>
        <taxon>Actinomycetes</taxon>
        <taxon>Micromonosporales</taxon>
        <taxon>Micromonosporaceae</taxon>
        <taxon>Micromonospora</taxon>
    </lineage>
</organism>
<gene>
    <name evidence="3" type="ORF">GSF22_13255</name>
</gene>
<proteinExistence type="inferred from homology"/>
<comment type="similarity">
    <text evidence="1 2">Belongs to the UPF0235 family.</text>
</comment>
<accession>A0ABS3VR78</accession>
<dbReference type="Gene3D" id="3.30.1200.10">
    <property type="entry name" value="YggU-like"/>
    <property type="match status" value="1"/>
</dbReference>
<dbReference type="HAMAP" id="MF_00634">
    <property type="entry name" value="UPF0235"/>
    <property type="match status" value="1"/>
</dbReference>
<dbReference type="Pfam" id="PF02594">
    <property type="entry name" value="DUF167"/>
    <property type="match status" value="1"/>
</dbReference>
<dbReference type="RefSeq" id="WP_208813865.1">
    <property type="nucleotide sequence ID" value="NZ_WVUH01000094.1"/>
</dbReference>
<dbReference type="InterPro" id="IPR003746">
    <property type="entry name" value="DUF167"/>
</dbReference>
<dbReference type="SMART" id="SM01152">
    <property type="entry name" value="DUF167"/>
    <property type="match status" value="1"/>
</dbReference>
<sequence length="110" mass="11227">MSARSDHRVGAGEGPLTVAVRVRPGSSRTRVGGCFDGPYGPAVVVAVNAPPVDGRATEAARRALAEALGLRPAAVSLRAGAASRDKLFQVEQATAGLPERVRQLRDGAAG</sequence>
<evidence type="ECO:0000313" key="4">
    <source>
        <dbReference type="Proteomes" id="UP000823521"/>
    </source>
</evidence>
<dbReference type="PANTHER" id="PTHR13420:SF7">
    <property type="entry name" value="UPF0235 PROTEIN C15ORF40"/>
    <property type="match status" value="1"/>
</dbReference>
<dbReference type="SUPFAM" id="SSF69786">
    <property type="entry name" value="YggU-like"/>
    <property type="match status" value="1"/>
</dbReference>
<name>A0ABS3VR78_MICEH</name>
<dbReference type="PANTHER" id="PTHR13420">
    <property type="entry name" value="UPF0235 PROTEIN C15ORF40"/>
    <property type="match status" value="1"/>
</dbReference>
<comment type="caution">
    <text evidence="3">The sequence shown here is derived from an EMBL/GenBank/DDBJ whole genome shotgun (WGS) entry which is preliminary data.</text>
</comment>
<dbReference type="Proteomes" id="UP000823521">
    <property type="component" value="Unassembled WGS sequence"/>
</dbReference>
<dbReference type="NCBIfam" id="TIGR00251">
    <property type="entry name" value="DUF167 family protein"/>
    <property type="match status" value="1"/>
</dbReference>
<reference evidence="3 4" key="1">
    <citation type="submission" date="2019-12" db="EMBL/GenBank/DDBJ databases">
        <title>Whole genome sequencing of endophytic Actinobacterium Micromonospora sp. MPMI6T.</title>
        <authorList>
            <person name="Evv R."/>
            <person name="Podile A.R."/>
        </authorList>
    </citation>
    <scope>NUCLEOTIDE SEQUENCE [LARGE SCALE GENOMIC DNA]</scope>
    <source>
        <strain evidence="3 4">MPMI6</strain>
    </source>
</reference>
<keyword evidence="4" id="KW-1185">Reference proteome</keyword>